<organism evidence="2 3">
    <name type="scientific">Alteromonas confluentis</name>
    <dbReference type="NCBI Taxonomy" id="1656094"/>
    <lineage>
        <taxon>Bacteria</taxon>
        <taxon>Pseudomonadati</taxon>
        <taxon>Pseudomonadota</taxon>
        <taxon>Gammaproteobacteria</taxon>
        <taxon>Alteromonadales</taxon>
        <taxon>Alteromonadaceae</taxon>
        <taxon>Alteromonas/Salinimonas group</taxon>
        <taxon>Alteromonas</taxon>
    </lineage>
</organism>
<feature type="signal peptide" evidence="1">
    <location>
        <begin position="1"/>
        <end position="24"/>
    </location>
</feature>
<evidence type="ECO:0008006" key="4">
    <source>
        <dbReference type="Google" id="ProtNLM"/>
    </source>
</evidence>
<dbReference type="RefSeq" id="WP_070125856.1">
    <property type="nucleotide sequence ID" value="NZ_MDHN01000029.1"/>
</dbReference>
<dbReference type="EMBL" id="MDHN01000029">
    <property type="protein sequence ID" value="OFC70213.1"/>
    <property type="molecule type" value="Genomic_DNA"/>
</dbReference>
<proteinExistence type="predicted"/>
<evidence type="ECO:0000313" key="3">
    <source>
        <dbReference type="Proteomes" id="UP000175691"/>
    </source>
</evidence>
<dbReference type="STRING" id="1656094.BFC18_13575"/>
<reference evidence="2 3" key="1">
    <citation type="submission" date="2016-08" db="EMBL/GenBank/DDBJ databases">
        <authorList>
            <person name="Seilhamer J.J."/>
        </authorList>
    </citation>
    <scope>NUCLEOTIDE SEQUENCE [LARGE SCALE GENOMIC DNA]</scope>
    <source>
        <strain evidence="2 3">KCTC 42603</strain>
    </source>
</reference>
<dbReference type="AlphaFoldDB" id="A0A1E7Z9J5"/>
<sequence length="172" mass="19490">MRKFTRFFILLPLFMLLLTTQAHAFTFRLSQKDLNQVVGMTFPQTQYYEGMKVVFSNPYLTLSANNKVAVDVNILGSRDGQQMEAKATLSGLLRYDGSNGELQIERPMLNDFKVLNSTLQNDKDIVRWAEQLKGQSAPIILLVNFKDLNLSILGNQLPSDMRVEAGQLVIVF</sequence>
<dbReference type="Proteomes" id="UP000175691">
    <property type="component" value="Unassembled WGS sequence"/>
</dbReference>
<comment type="caution">
    <text evidence="2">The sequence shown here is derived from an EMBL/GenBank/DDBJ whole genome shotgun (WGS) entry which is preliminary data.</text>
</comment>
<keyword evidence="3" id="KW-1185">Reference proteome</keyword>
<protein>
    <recommendedName>
        <fullName evidence="4">DUF1439 domain-containing protein</fullName>
    </recommendedName>
</protein>
<name>A0A1E7Z9J5_9ALTE</name>
<gene>
    <name evidence="2" type="ORF">BFC18_13575</name>
</gene>
<keyword evidence="1" id="KW-0732">Signal</keyword>
<dbReference type="Gene3D" id="3.15.10.40">
    <property type="entry name" value="Uncharacterised protein PF07273, DUF1439"/>
    <property type="match status" value="1"/>
</dbReference>
<accession>A0A1E7Z9J5</accession>
<evidence type="ECO:0000256" key="1">
    <source>
        <dbReference type="SAM" id="SignalP"/>
    </source>
</evidence>
<evidence type="ECO:0000313" key="2">
    <source>
        <dbReference type="EMBL" id="OFC70213.1"/>
    </source>
</evidence>
<feature type="chain" id="PRO_5009209591" description="DUF1439 domain-containing protein" evidence="1">
    <location>
        <begin position="25"/>
        <end position="172"/>
    </location>
</feature>
<dbReference type="OrthoDB" id="6385169at2"/>